<dbReference type="PANTHER" id="PTHR46512">
    <property type="entry name" value="PEPTIDYLPROLYL ISOMERASE"/>
    <property type="match status" value="1"/>
</dbReference>
<name>A0A183CJ18_GLOPA</name>
<dbReference type="GO" id="GO:0003755">
    <property type="term" value="F:peptidyl-prolyl cis-trans isomerase activity"/>
    <property type="evidence" value="ECO:0007669"/>
    <property type="project" value="UniProtKB-KW"/>
</dbReference>
<dbReference type="InterPro" id="IPR046357">
    <property type="entry name" value="PPIase_dom_sf"/>
</dbReference>
<evidence type="ECO:0000256" key="5">
    <source>
        <dbReference type="ARBA" id="ARBA00023110"/>
    </source>
</evidence>
<evidence type="ECO:0000256" key="1">
    <source>
        <dbReference type="ARBA" id="ARBA00000971"/>
    </source>
</evidence>
<keyword evidence="4 8" id="KW-0802">TPR repeat</keyword>
<dbReference type="InterPro" id="IPR011990">
    <property type="entry name" value="TPR-like_helical_dom_sf"/>
</dbReference>
<evidence type="ECO:0000256" key="6">
    <source>
        <dbReference type="ARBA" id="ARBA00023235"/>
    </source>
</evidence>
<evidence type="ECO:0000256" key="4">
    <source>
        <dbReference type="ARBA" id="ARBA00022803"/>
    </source>
</evidence>
<keyword evidence="11" id="KW-1185">Reference proteome</keyword>
<evidence type="ECO:0000256" key="9">
    <source>
        <dbReference type="SAM" id="MobiDB-lite"/>
    </source>
</evidence>
<dbReference type="Proteomes" id="UP000050741">
    <property type="component" value="Unassembled WGS sequence"/>
</dbReference>
<dbReference type="EC" id="5.2.1.8" evidence="2 7"/>
<dbReference type="InterPro" id="IPR019734">
    <property type="entry name" value="TPR_rpt"/>
</dbReference>
<dbReference type="WBParaSite" id="GPLIN_001287400">
    <property type="protein sequence ID" value="GPLIN_001287400"/>
    <property type="gene ID" value="GPLIN_001287400"/>
</dbReference>
<keyword evidence="3" id="KW-0677">Repeat</keyword>
<dbReference type="Pfam" id="PF00515">
    <property type="entry name" value="TPR_1"/>
    <property type="match status" value="1"/>
</dbReference>
<dbReference type="PROSITE" id="PS50005">
    <property type="entry name" value="TPR"/>
    <property type="match status" value="1"/>
</dbReference>
<reference evidence="12" key="2">
    <citation type="submission" date="2016-06" db="UniProtKB">
        <authorList>
            <consortium name="WormBaseParasite"/>
        </authorList>
    </citation>
    <scope>IDENTIFICATION</scope>
</reference>
<dbReference type="FunFam" id="3.10.50.40:FF:000006">
    <property type="entry name" value="Peptidyl-prolyl cis-trans isomerase"/>
    <property type="match status" value="1"/>
</dbReference>
<feature type="domain" description="PPIase FKBP-type" evidence="10">
    <location>
        <begin position="62"/>
        <end position="146"/>
    </location>
</feature>
<dbReference type="SUPFAM" id="SSF48452">
    <property type="entry name" value="TPR-like"/>
    <property type="match status" value="1"/>
</dbReference>
<dbReference type="InterPro" id="IPR050754">
    <property type="entry name" value="FKBP4/5/8-like"/>
</dbReference>
<evidence type="ECO:0000256" key="8">
    <source>
        <dbReference type="PROSITE-ProRule" id="PRU00339"/>
    </source>
</evidence>
<keyword evidence="5 7" id="KW-0697">Rotamase</keyword>
<keyword evidence="6 7" id="KW-0413">Isomerase</keyword>
<organism evidence="11 12">
    <name type="scientific">Globodera pallida</name>
    <name type="common">Potato cyst nematode worm</name>
    <name type="synonym">Heterodera pallida</name>
    <dbReference type="NCBI Taxonomy" id="36090"/>
    <lineage>
        <taxon>Eukaryota</taxon>
        <taxon>Metazoa</taxon>
        <taxon>Ecdysozoa</taxon>
        <taxon>Nematoda</taxon>
        <taxon>Chromadorea</taxon>
        <taxon>Rhabditida</taxon>
        <taxon>Tylenchina</taxon>
        <taxon>Tylenchomorpha</taxon>
        <taxon>Tylenchoidea</taxon>
        <taxon>Heteroderidae</taxon>
        <taxon>Heteroderinae</taxon>
        <taxon>Globodera</taxon>
    </lineage>
</organism>
<feature type="region of interest" description="Disordered" evidence="9">
    <location>
        <begin position="319"/>
        <end position="346"/>
    </location>
</feature>
<dbReference type="PANTHER" id="PTHR46512:SF9">
    <property type="entry name" value="PEPTIDYLPROLYL ISOMERASE"/>
    <property type="match status" value="1"/>
</dbReference>
<reference evidence="11" key="1">
    <citation type="submission" date="2014-05" db="EMBL/GenBank/DDBJ databases">
        <title>The genome and life-stage specific transcriptomes of Globodera pallida elucidate key aspects of plant parasitism by a cyst nematode.</title>
        <authorList>
            <person name="Cotton J.A."/>
            <person name="Lilley C.J."/>
            <person name="Jones L.M."/>
            <person name="Kikuchi T."/>
            <person name="Reid A.J."/>
            <person name="Thorpe P."/>
            <person name="Tsai I.J."/>
            <person name="Beasley H."/>
            <person name="Blok V."/>
            <person name="Cock P.J.A."/>
            <person name="Van den Akker S.E."/>
            <person name="Holroyd N."/>
            <person name="Hunt M."/>
            <person name="Mantelin S."/>
            <person name="Naghra H."/>
            <person name="Pain A."/>
            <person name="Palomares-Rius J.E."/>
            <person name="Zarowiecki M."/>
            <person name="Berriman M."/>
            <person name="Jones J.T."/>
            <person name="Urwin P.E."/>
        </authorList>
    </citation>
    <scope>NUCLEOTIDE SEQUENCE [LARGE SCALE GENOMIC DNA]</scope>
    <source>
        <strain evidence="11">Lindley</strain>
    </source>
</reference>
<evidence type="ECO:0000313" key="12">
    <source>
        <dbReference type="WBParaSite" id="GPLIN_001287400"/>
    </source>
</evidence>
<dbReference type="AlphaFoldDB" id="A0A183CJ18"/>
<proteinExistence type="predicted"/>
<evidence type="ECO:0000313" key="11">
    <source>
        <dbReference type="Proteomes" id="UP000050741"/>
    </source>
</evidence>
<evidence type="ECO:0000256" key="7">
    <source>
        <dbReference type="PROSITE-ProRule" id="PRU00277"/>
    </source>
</evidence>
<dbReference type="Pfam" id="PF00254">
    <property type="entry name" value="FKBP_C"/>
    <property type="match status" value="1"/>
</dbReference>
<accession>A0A183CJ18</accession>
<dbReference type="InterPro" id="IPR001179">
    <property type="entry name" value="PPIase_FKBP_dom"/>
</dbReference>
<evidence type="ECO:0000259" key="10">
    <source>
        <dbReference type="PROSITE" id="PS50059"/>
    </source>
</evidence>
<protein>
    <recommendedName>
        <fullName evidence="2 7">peptidylprolyl isomerase</fullName>
        <ecNumber evidence="2 7">5.2.1.8</ecNumber>
    </recommendedName>
</protein>
<feature type="repeat" description="TPR" evidence="8">
    <location>
        <begin position="250"/>
        <end position="283"/>
    </location>
</feature>
<dbReference type="Gene3D" id="1.25.40.10">
    <property type="entry name" value="Tetratricopeptide repeat domain"/>
    <property type="match status" value="1"/>
</dbReference>
<dbReference type="SUPFAM" id="SSF54534">
    <property type="entry name" value="FKBP-like"/>
    <property type="match status" value="1"/>
</dbReference>
<dbReference type="SMART" id="SM00028">
    <property type="entry name" value="TPR"/>
    <property type="match status" value="3"/>
</dbReference>
<comment type="catalytic activity">
    <reaction evidence="1 7">
        <text>[protein]-peptidylproline (omega=180) = [protein]-peptidylproline (omega=0)</text>
        <dbReference type="Rhea" id="RHEA:16237"/>
        <dbReference type="Rhea" id="RHEA-COMP:10747"/>
        <dbReference type="Rhea" id="RHEA-COMP:10748"/>
        <dbReference type="ChEBI" id="CHEBI:83833"/>
        <dbReference type="ChEBI" id="CHEBI:83834"/>
        <dbReference type="EC" id="5.2.1.8"/>
    </reaction>
</comment>
<evidence type="ECO:0000256" key="3">
    <source>
        <dbReference type="ARBA" id="ARBA00022737"/>
    </source>
</evidence>
<dbReference type="PROSITE" id="PS50059">
    <property type="entry name" value="FKBP_PPIASE"/>
    <property type="match status" value="1"/>
</dbReference>
<dbReference type="Gene3D" id="3.10.50.40">
    <property type="match status" value="1"/>
</dbReference>
<sequence length="346" mass="38180">MPTFVPIRCSLPFFAFKNQKQILQNKMATAEGVIDLSKEKDGGIVKRILRDGGEQGVHPAKGDTVYVHYVGTLKDTGEKFDSSRDRNEPFSFTLGKGQVIKGWDVGVASMCRGELAQLECRADYAYGEAGSPPKIPGGATLLFDVKASWELLDEEKLEHALKLKERGTEFLNQGKHKLALAKYQAVISLLEFAKPTKSDDDEAGKALKAKFEQAFIAALLNSALVNLRMCESAEAIKSCDKVLEKQPNNVKALYRKAQALQNRKDFEEAIEQYQHVQQLEPSNSAAVQQIVECRQRLAAQREAERNKYRAMFDRMAKEKEEVGASGGGDAAGDVPNAGGQRKEATP</sequence>
<evidence type="ECO:0000256" key="2">
    <source>
        <dbReference type="ARBA" id="ARBA00013194"/>
    </source>
</evidence>